<dbReference type="InterPro" id="IPR050791">
    <property type="entry name" value="Aldo-Keto_reductase"/>
</dbReference>
<dbReference type="Pfam" id="PF00248">
    <property type="entry name" value="Aldo_ket_red"/>
    <property type="match status" value="1"/>
</dbReference>
<dbReference type="PROSITE" id="PS00062">
    <property type="entry name" value="ALDOKETO_REDUCTASE_2"/>
    <property type="match status" value="1"/>
</dbReference>
<dbReference type="InterPro" id="IPR036812">
    <property type="entry name" value="NAD(P)_OxRdtase_dom_sf"/>
</dbReference>
<keyword evidence="2" id="KW-1185">Reference proteome</keyword>
<sequence>MAAIVHTSCLSPIHGFSKVGCMMMGPSPSVSNTNPTTTNQLVQLGKSDVRVSQIGIGAWSWGDTLLWNGSWDDKNIKETRDAFNAGMDGGLTFFDTAGWKGGDSSESLLGRAIKDRQMQGKSGKAIVATKFAPFPWRFSRSSVVAALKDSLSRLGLTYVDLYQLHWPGLWGNEGFLDGLGDAVDQGLVKAVGVSNYNEKRLRAAYNQLANRGVPLASNQVHYSLLYRLPEENGVKRTCDELGITLIAYSPLSQGILSGKYTAANPPSGPRGRTFNAAFLAKVAPLLSKMKEIGQRYDKSSTQVALNWLLAQGNVVPIPGAKTAAQASEFAGALGWELSRDEERELHIIARNVQPIQGFPAENF</sequence>
<evidence type="ECO:0000313" key="2">
    <source>
        <dbReference type="Proteomes" id="UP001497444"/>
    </source>
</evidence>
<reference evidence="1" key="1">
    <citation type="submission" date="2024-02" db="EMBL/GenBank/DDBJ databases">
        <authorList>
            <consortium name="ELIXIR-Norway"/>
            <consortium name="Elixir Norway"/>
        </authorList>
    </citation>
    <scope>NUCLEOTIDE SEQUENCE</scope>
</reference>
<dbReference type="InterPro" id="IPR023210">
    <property type="entry name" value="NADP_OxRdtase_dom"/>
</dbReference>
<dbReference type="EMBL" id="OZ020113">
    <property type="protein sequence ID" value="CAK9266216.1"/>
    <property type="molecule type" value="Genomic_DNA"/>
</dbReference>
<proteinExistence type="predicted"/>
<organism evidence="1 2">
    <name type="scientific">Sphagnum jensenii</name>
    <dbReference type="NCBI Taxonomy" id="128206"/>
    <lineage>
        <taxon>Eukaryota</taxon>
        <taxon>Viridiplantae</taxon>
        <taxon>Streptophyta</taxon>
        <taxon>Embryophyta</taxon>
        <taxon>Bryophyta</taxon>
        <taxon>Sphagnophytina</taxon>
        <taxon>Sphagnopsida</taxon>
        <taxon>Sphagnales</taxon>
        <taxon>Sphagnaceae</taxon>
        <taxon>Sphagnum</taxon>
    </lineage>
</organism>
<dbReference type="PANTHER" id="PTHR43625:SF88">
    <property type="entry name" value="OS07G0143000 PROTEIN"/>
    <property type="match status" value="1"/>
</dbReference>
<dbReference type="InterPro" id="IPR018170">
    <property type="entry name" value="Aldo/ket_reductase_CS"/>
</dbReference>
<gene>
    <name evidence="1" type="ORF">CSSPJE1EN1_LOCUS11694</name>
</gene>
<dbReference type="Gene3D" id="3.20.20.100">
    <property type="entry name" value="NADP-dependent oxidoreductase domain"/>
    <property type="match status" value="1"/>
</dbReference>
<dbReference type="SUPFAM" id="SSF51430">
    <property type="entry name" value="NAD(P)-linked oxidoreductase"/>
    <property type="match status" value="1"/>
</dbReference>
<dbReference type="InterPro" id="IPR020471">
    <property type="entry name" value="AKR"/>
</dbReference>
<dbReference type="PRINTS" id="PR00069">
    <property type="entry name" value="ALDKETRDTASE"/>
</dbReference>
<name>A0ABP0WK30_9BRYO</name>
<dbReference type="CDD" id="cd19093">
    <property type="entry name" value="AKR_AtPLR-like"/>
    <property type="match status" value="1"/>
</dbReference>
<evidence type="ECO:0000313" key="1">
    <source>
        <dbReference type="EMBL" id="CAK9266216.1"/>
    </source>
</evidence>
<protein>
    <submittedName>
        <fullName evidence="1">Uncharacterized protein</fullName>
    </submittedName>
</protein>
<accession>A0ABP0WK30</accession>
<dbReference type="PANTHER" id="PTHR43625">
    <property type="entry name" value="AFLATOXIN B1 ALDEHYDE REDUCTASE"/>
    <property type="match status" value="1"/>
</dbReference>
<dbReference type="Proteomes" id="UP001497444">
    <property type="component" value="Chromosome 18"/>
</dbReference>